<comment type="caution">
    <text evidence="1">The sequence shown here is derived from an EMBL/GenBank/DDBJ whole genome shotgun (WGS) entry which is preliminary data.</text>
</comment>
<accession>A0AAV4GTV0</accession>
<gene>
    <name evidence="1" type="ORF">ElyMa_006120200</name>
</gene>
<organism evidence="1 2">
    <name type="scientific">Elysia marginata</name>
    <dbReference type="NCBI Taxonomy" id="1093978"/>
    <lineage>
        <taxon>Eukaryota</taxon>
        <taxon>Metazoa</taxon>
        <taxon>Spiralia</taxon>
        <taxon>Lophotrochozoa</taxon>
        <taxon>Mollusca</taxon>
        <taxon>Gastropoda</taxon>
        <taxon>Heterobranchia</taxon>
        <taxon>Euthyneura</taxon>
        <taxon>Panpulmonata</taxon>
        <taxon>Sacoglossa</taxon>
        <taxon>Placobranchoidea</taxon>
        <taxon>Plakobranchidae</taxon>
        <taxon>Elysia</taxon>
    </lineage>
</organism>
<reference evidence="1 2" key="1">
    <citation type="journal article" date="2021" name="Elife">
        <title>Chloroplast acquisition without the gene transfer in kleptoplastic sea slugs, Plakobranchus ocellatus.</title>
        <authorList>
            <person name="Maeda T."/>
            <person name="Takahashi S."/>
            <person name="Yoshida T."/>
            <person name="Shimamura S."/>
            <person name="Takaki Y."/>
            <person name="Nagai Y."/>
            <person name="Toyoda A."/>
            <person name="Suzuki Y."/>
            <person name="Arimoto A."/>
            <person name="Ishii H."/>
            <person name="Satoh N."/>
            <person name="Nishiyama T."/>
            <person name="Hasebe M."/>
            <person name="Maruyama T."/>
            <person name="Minagawa J."/>
            <person name="Obokata J."/>
            <person name="Shigenobu S."/>
        </authorList>
    </citation>
    <scope>NUCLEOTIDE SEQUENCE [LARGE SCALE GENOMIC DNA]</scope>
</reference>
<keyword evidence="2" id="KW-1185">Reference proteome</keyword>
<proteinExistence type="predicted"/>
<dbReference type="Proteomes" id="UP000762676">
    <property type="component" value="Unassembled WGS sequence"/>
</dbReference>
<dbReference type="AlphaFoldDB" id="A0AAV4GTV0"/>
<dbReference type="EMBL" id="BMAT01012295">
    <property type="protein sequence ID" value="GFR89273.1"/>
    <property type="molecule type" value="Genomic_DNA"/>
</dbReference>
<name>A0AAV4GTV0_9GAST</name>
<evidence type="ECO:0000313" key="2">
    <source>
        <dbReference type="Proteomes" id="UP000762676"/>
    </source>
</evidence>
<protein>
    <submittedName>
        <fullName evidence="1">Uncharacterized protein</fullName>
    </submittedName>
</protein>
<sequence length="124" mass="14300">MPPHVMQNKAIVPFVIDTKNQNLYDDRLCFFICMAAHQTGTRRCVEARARALFHQWTDTSVDGFEGVTLWELVELEDVFRVDIDVSEFRYDPPCPSPIDEALINTETYCIYFSCTVAISVIFKI</sequence>
<evidence type="ECO:0000313" key="1">
    <source>
        <dbReference type="EMBL" id="GFR89273.1"/>
    </source>
</evidence>